<gene>
    <name evidence="5" type="ORF">VVD49_17775</name>
</gene>
<dbReference type="Proteomes" id="UP001331561">
    <property type="component" value="Unassembled WGS sequence"/>
</dbReference>
<dbReference type="Gene3D" id="1.10.10.10">
    <property type="entry name" value="Winged helix-like DNA-binding domain superfamily/Winged helix DNA-binding domain"/>
    <property type="match status" value="1"/>
</dbReference>
<accession>A0ABU6K7A9</accession>
<keyword evidence="6" id="KW-1185">Reference proteome</keyword>
<dbReference type="Pfam" id="PF12802">
    <property type="entry name" value="MarR_2"/>
    <property type="match status" value="1"/>
</dbReference>
<evidence type="ECO:0000259" key="4">
    <source>
        <dbReference type="PROSITE" id="PS50995"/>
    </source>
</evidence>
<evidence type="ECO:0000256" key="1">
    <source>
        <dbReference type="ARBA" id="ARBA00023015"/>
    </source>
</evidence>
<keyword evidence="1" id="KW-0805">Transcription regulation</keyword>
<evidence type="ECO:0000256" key="2">
    <source>
        <dbReference type="ARBA" id="ARBA00023125"/>
    </source>
</evidence>
<dbReference type="PRINTS" id="PR00598">
    <property type="entry name" value="HTHMARR"/>
</dbReference>
<dbReference type="InterPro" id="IPR036388">
    <property type="entry name" value="WH-like_DNA-bd_sf"/>
</dbReference>
<evidence type="ECO:0000313" key="5">
    <source>
        <dbReference type="EMBL" id="MEC5387586.1"/>
    </source>
</evidence>
<evidence type="ECO:0000256" key="3">
    <source>
        <dbReference type="ARBA" id="ARBA00023163"/>
    </source>
</evidence>
<organism evidence="5 6">
    <name type="scientific">Uliginosibacterium silvisoli</name>
    <dbReference type="NCBI Taxonomy" id="3114758"/>
    <lineage>
        <taxon>Bacteria</taxon>
        <taxon>Pseudomonadati</taxon>
        <taxon>Pseudomonadota</taxon>
        <taxon>Betaproteobacteria</taxon>
        <taxon>Rhodocyclales</taxon>
        <taxon>Zoogloeaceae</taxon>
        <taxon>Uliginosibacterium</taxon>
    </lineage>
</organism>
<keyword evidence="3" id="KW-0804">Transcription</keyword>
<dbReference type="PANTHER" id="PTHR42756:SF1">
    <property type="entry name" value="TRANSCRIPTIONAL REPRESSOR OF EMRAB OPERON"/>
    <property type="match status" value="1"/>
</dbReference>
<dbReference type="EMBL" id="JAYXHS010000003">
    <property type="protein sequence ID" value="MEC5387586.1"/>
    <property type="molecule type" value="Genomic_DNA"/>
</dbReference>
<name>A0ABU6K7A9_9RHOO</name>
<sequence length="157" mass="17652">MSQERTQQKTQRKQAREDSAVLREAMRLFIQAQRRVLAEQGSPPQARLLIMLLRRGTMTQAEFGRLLGLEKSWVSRSVDKLVEQGWVIRSPVPADRRNMQLELTATGTSAAREMDDYLNAHAMSVLDHLSAESRPAVVGALQQLCEALRKHDDATGS</sequence>
<dbReference type="PANTHER" id="PTHR42756">
    <property type="entry name" value="TRANSCRIPTIONAL REGULATOR, MARR"/>
    <property type="match status" value="1"/>
</dbReference>
<evidence type="ECO:0000313" key="6">
    <source>
        <dbReference type="Proteomes" id="UP001331561"/>
    </source>
</evidence>
<dbReference type="SMART" id="SM00347">
    <property type="entry name" value="HTH_MARR"/>
    <property type="match status" value="1"/>
</dbReference>
<dbReference type="PROSITE" id="PS50995">
    <property type="entry name" value="HTH_MARR_2"/>
    <property type="match status" value="1"/>
</dbReference>
<proteinExistence type="predicted"/>
<dbReference type="InterPro" id="IPR000835">
    <property type="entry name" value="HTH_MarR-typ"/>
</dbReference>
<reference evidence="5 6" key="1">
    <citation type="submission" date="2024-01" db="EMBL/GenBank/DDBJ databases">
        <title>Uliginosibacterium soil sp. nov.</title>
        <authorList>
            <person name="Lv Y."/>
        </authorList>
    </citation>
    <scope>NUCLEOTIDE SEQUENCE [LARGE SCALE GENOMIC DNA]</scope>
    <source>
        <strain evidence="5 6">H3</strain>
    </source>
</reference>
<comment type="caution">
    <text evidence="5">The sequence shown here is derived from an EMBL/GenBank/DDBJ whole genome shotgun (WGS) entry which is preliminary data.</text>
</comment>
<feature type="domain" description="HTH marR-type" evidence="4">
    <location>
        <begin position="18"/>
        <end position="146"/>
    </location>
</feature>
<dbReference type="RefSeq" id="WP_327600554.1">
    <property type="nucleotide sequence ID" value="NZ_JAYXHS010000003.1"/>
</dbReference>
<protein>
    <submittedName>
        <fullName evidence="5">MarR family winged helix-turn-helix transcriptional regulator</fullName>
    </submittedName>
</protein>
<dbReference type="InterPro" id="IPR036390">
    <property type="entry name" value="WH_DNA-bd_sf"/>
</dbReference>
<dbReference type="SUPFAM" id="SSF46785">
    <property type="entry name" value="Winged helix' DNA-binding domain"/>
    <property type="match status" value="1"/>
</dbReference>
<keyword evidence="2" id="KW-0238">DNA-binding</keyword>